<dbReference type="EMBL" id="JBBHLL010000510">
    <property type="protein sequence ID" value="KAK7801348.1"/>
    <property type="molecule type" value="Genomic_DNA"/>
</dbReference>
<keyword evidence="4" id="KW-0963">Cytoplasm</keyword>
<evidence type="ECO:0000259" key="12">
    <source>
        <dbReference type="SMART" id="SM00864"/>
    </source>
</evidence>
<comment type="similarity">
    <text evidence="3">Belongs to the tubulin family.</text>
</comment>
<evidence type="ECO:0000256" key="9">
    <source>
        <dbReference type="ARBA" id="ARBA00023134"/>
    </source>
</evidence>
<keyword evidence="7" id="KW-0547">Nucleotide-binding</keyword>
<dbReference type="PRINTS" id="PR01162">
    <property type="entry name" value="ALPHATUBULIN"/>
</dbReference>
<dbReference type="GO" id="GO:0007017">
    <property type="term" value="P:microtubule-based process"/>
    <property type="evidence" value="ECO:0007669"/>
    <property type="project" value="InterPro"/>
</dbReference>
<keyword evidence="14" id="KW-1185">Reference proteome</keyword>
<dbReference type="Proteomes" id="UP001488838">
    <property type="component" value="Unassembled WGS sequence"/>
</dbReference>
<dbReference type="GO" id="GO:0005525">
    <property type="term" value="F:GTP binding"/>
    <property type="evidence" value="ECO:0007669"/>
    <property type="project" value="UniProtKB-KW"/>
</dbReference>
<dbReference type="InterPro" id="IPR037103">
    <property type="entry name" value="Tubulin/FtsZ-like_C"/>
</dbReference>
<evidence type="ECO:0000256" key="3">
    <source>
        <dbReference type="ARBA" id="ARBA00009636"/>
    </source>
</evidence>
<protein>
    <recommendedName>
        <fullName evidence="12">Tubulin/FtsZ GTPase domain-containing protein</fullName>
    </recommendedName>
</protein>
<proteinExistence type="inferred from homology"/>
<dbReference type="SMART" id="SM00864">
    <property type="entry name" value="Tubulin"/>
    <property type="match status" value="1"/>
</dbReference>
<dbReference type="Pfam" id="PF00091">
    <property type="entry name" value="Tubulin"/>
    <property type="match status" value="1"/>
</dbReference>
<organism evidence="13 14">
    <name type="scientific">Myodes glareolus</name>
    <name type="common">Bank vole</name>
    <name type="synonym">Clethrionomys glareolus</name>
    <dbReference type="NCBI Taxonomy" id="447135"/>
    <lineage>
        <taxon>Eukaryota</taxon>
        <taxon>Metazoa</taxon>
        <taxon>Chordata</taxon>
        <taxon>Craniata</taxon>
        <taxon>Vertebrata</taxon>
        <taxon>Euteleostomi</taxon>
        <taxon>Mammalia</taxon>
        <taxon>Eutheria</taxon>
        <taxon>Euarchontoglires</taxon>
        <taxon>Glires</taxon>
        <taxon>Rodentia</taxon>
        <taxon>Myomorpha</taxon>
        <taxon>Muroidea</taxon>
        <taxon>Cricetidae</taxon>
        <taxon>Arvicolinae</taxon>
        <taxon>Myodes</taxon>
    </lineage>
</organism>
<evidence type="ECO:0000256" key="11">
    <source>
        <dbReference type="ARBA" id="ARBA00049117"/>
    </source>
</evidence>
<sequence length="259" mass="28165">MPSDKTVGEEKTPLAPSSERLALASTCLLIIGKEDLANNSAQGHHTIGKEIIDLVLDLIRKLADQCMGLQGFLVFPSFGGETGSGFTSLLMEWLSFDYGKKSKLKFSIHQDLRFPLLWLRSAISSSSPHSGCALMVDNGAIYGNHCRSLGIEHPTYNDLSRFVSQSVSSTTAPLRLDGSLSVDLTEFQTSLVLYPRTYFPLATHTPVISAEKAFHKQLSVAEITNVCFEPANQMVVISYQSPTVVLGGDLAKIQRAVAC</sequence>
<dbReference type="GO" id="GO:0016787">
    <property type="term" value="F:hydrolase activity"/>
    <property type="evidence" value="ECO:0007669"/>
    <property type="project" value="UniProtKB-KW"/>
</dbReference>
<dbReference type="InterPro" id="IPR036525">
    <property type="entry name" value="Tubulin/FtsZ_GTPase_sf"/>
</dbReference>
<keyword evidence="5" id="KW-0493">Microtubule</keyword>
<evidence type="ECO:0000256" key="2">
    <source>
        <dbReference type="ARBA" id="ARBA00004245"/>
    </source>
</evidence>
<evidence type="ECO:0000313" key="14">
    <source>
        <dbReference type="Proteomes" id="UP001488838"/>
    </source>
</evidence>
<dbReference type="InterPro" id="IPR002452">
    <property type="entry name" value="Alpha_tubulin"/>
</dbReference>
<dbReference type="PANTHER" id="PTHR11588">
    <property type="entry name" value="TUBULIN"/>
    <property type="match status" value="1"/>
</dbReference>
<dbReference type="GO" id="GO:0005200">
    <property type="term" value="F:structural constituent of cytoskeleton"/>
    <property type="evidence" value="ECO:0007669"/>
    <property type="project" value="InterPro"/>
</dbReference>
<keyword evidence="8" id="KW-0378">Hydrolase</keyword>
<dbReference type="Gene3D" id="3.40.50.1440">
    <property type="entry name" value="Tubulin/FtsZ, GTPase domain"/>
    <property type="match status" value="1"/>
</dbReference>
<comment type="catalytic activity">
    <reaction evidence="11">
        <text>GTP + H2O = GDP + phosphate + H(+)</text>
        <dbReference type="Rhea" id="RHEA:19669"/>
        <dbReference type="ChEBI" id="CHEBI:15377"/>
        <dbReference type="ChEBI" id="CHEBI:15378"/>
        <dbReference type="ChEBI" id="CHEBI:37565"/>
        <dbReference type="ChEBI" id="CHEBI:43474"/>
        <dbReference type="ChEBI" id="CHEBI:58189"/>
    </reaction>
    <physiologicalReaction direction="left-to-right" evidence="11">
        <dbReference type="Rhea" id="RHEA:19670"/>
    </physiologicalReaction>
</comment>
<comment type="subcellular location">
    <subcellularLocation>
        <location evidence="2">Cytoplasm</location>
        <location evidence="2">Cytoskeleton</location>
    </subcellularLocation>
</comment>
<dbReference type="AlphaFoldDB" id="A0AAW0HF82"/>
<evidence type="ECO:0000256" key="5">
    <source>
        <dbReference type="ARBA" id="ARBA00022701"/>
    </source>
</evidence>
<evidence type="ECO:0000256" key="1">
    <source>
        <dbReference type="ARBA" id="ARBA00001946"/>
    </source>
</evidence>
<keyword evidence="10" id="KW-0206">Cytoskeleton</keyword>
<accession>A0AAW0HF82</accession>
<dbReference type="InterPro" id="IPR000217">
    <property type="entry name" value="Tubulin"/>
</dbReference>
<keyword evidence="6" id="KW-0479">Metal-binding</keyword>
<dbReference type="Pfam" id="PF03953">
    <property type="entry name" value="Tubulin_C"/>
    <property type="match status" value="1"/>
</dbReference>
<dbReference type="InterPro" id="IPR003008">
    <property type="entry name" value="Tubulin_FtsZ_GTPase"/>
</dbReference>
<name>A0AAW0HF82_MYOGA</name>
<evidence type="ECO:0000313" key="13">
    <source>
        <dbReference type="EMBL" id="KAK7801348.1"/>
    </source>
</evidence>
<reference evidence="13 14" key="1">
    <citation type="journal article" date="2023" name="bioRxiv">
        <title>Conserved and derived expression patterns and positive selection on dental genes reveal complex evolutionary context of ever-growing rodent molars.</title>
        <authorList>
            <person name="Calamari Z.T."/>
            <person name="Song A."/>
            <person name="Cohen E."/>
            <person name="Akter M."/>
            <person name="Roy R.D."/>
            <person name="Hallikas O."/>
            <person name="Christensen M.M."/>
            <person name="Li P."/>
            <person name="Marangoni P."/>
            <person name="Jernvall J."/>
            <person name="Klein O.D."/>
        </authorList>
    </citation>
    <scope>NUCLEOTIDE SEQUENCE [LARGE SCALE GENOMIC DNA]</scope>
    <source>
        <strain evidence="13">V071</strain>
    </source>
</reference>
<dbReference type="InterPro" id="IPR008280">
    <property type="entry name" value="Tub_FtsZ_C"/>
</dbReference>
<evidence type="ECO:0000256" key="6">
    <source>
        <dbReference type="ARBA" id="ARBA00022723"/>
    </source>
</evidence>
<evidence type="ECO:0000256" key="10">
    <source>
        <dbReference type="ARBA" id="ARBA00023212"/>
    </source>
</evidence>
<comment type="cofactor">
    <cofactor evidence="1">
        <name>Mg(2+)</name>
        <dbReference type="ChEBI" id="CHEBI:18420"/>
    </cofactor>
</comment>
<feature type="domain" description="Tubulin/FtsZ GTPase" evidence="12">
    <location>
        <begin position="3"/>
        <end position="178"/>
    </location>
</feature>
<comment type="caution">
    <text evidence="13">The sequence shown here is derived from an EMBL/GenBank/DDBJ whole genome shotgun (WGS) entry which is preliminary data.</text>
</comment>
<evidence type="ECO:0000256" key="7">
    <source>
        <dbReference type="ARBA" id="ARBA00022741"/>
    </source>
</evidence>
<evidence type="ECO:0000256" key="8">
    <source>
        <dbReference type="ARBA" id="ARBA00022801"/>
    </source>
</evidence>
<dbReference type="SUPFAM" id="SSF55307">
    <property type="entry name" value="Tubulin C-terminal domain-like"/>
    <property type="match status" value="1"/>
</dbReference>
<evidence type="ECO:0000256" key="4">
    <source>
        <dbReference type="ARBA" id="ARBA00022490"/>
    </source>
</evidence>
<keyword evidence="9" id="KW-0342">GTP-binding</keyword>
<dbReference type="InterPro" id="IPR018316">
    <property type="entry name" value="Tubulin/FtsZ_2-layer-sand-dom"/>
</dbReference>
<dbReference type="PRINTS" id="PR01161">
    <property type="entry name" value="TUBULIN"/>
</dbReference>
<gene>
    <name evidence="13" type="ORF">U0070_005831</name>
</gene>
<dbReference type="SUPFAM" id="SSF52490">
    <property type="entry name" value="Tubulin nucleotide-binding domain-like"/>
    <property type="match status" value="1"/>
</dbReference>
<dbReference type="GO" id="GO:0005874">
    <property type="term" value="C:microtubule"/>
    <property type="evidence" value="ECO:0007669"/>
    <property type="project" value="UniProtKB-KW"/>
</dbReference>
<dbReference type="Gene3D" id="3.30.1330.20">
    <property type="entry name" value="Tubulin/FtsZ, C-terminal domain"/>
    <property type="match status" value="1"/>
</dbReference>